<comment type="similarity">
    <text evidence="1 10 11">Belongs to the HAM1 NTPase family.</text>
</comment>
<name>A0A8H9FYB9_9SPHI</name>
<feature type="binding site" evidence="10">
    <location>
        <position position="180"/>
    </location>
    <ligand>
        <name>substrate</name>
    </ligand>
</feature>
<dbReference type="AlphaFoldDB" id="A0A8H9FYB9"/>
<dbReference type="PANTHER" id="PTHR11067:SF9">
    <property type="entry name" value="INOSINE TRIPHOSPHATE PYROPHOSPHATASE"/>
    <property type="match status" value="1"/>
</dbReference>
<keyword evidence="7 10" id="KW-0546">Nucleotide metabolism</keyword>
<accession>A0A8H9FYB9</accession>
<dbReference type="NCBIfam" id="TIGR00042">
    <property type="entry name" value="RdgB/HAM1 family non-canonical purine NTP pyrophosphatase"/>
    <property type="match status" value="1"/>
</dbReference>
<evidence type="ECO:0000256" key="9">
    <source>
        <dbReference type="ARBA" id="ARBA00052017"/>
    </source>
</evidence>
<evidence type="ECO:0000313" key="13">
    <source>
        <dbReference type="Proteomes" id="UP000614460"/>
    </source>
</evidence>
<dbReference type="PANTHER" id="PTHR11067">
    <property type="entry name" value="INOSINE TRIPHOSPHATE PYROPHOSPHATASE/HAM1 PROTEIN"/>
    <property type="match status" value="1"/>
</dbReference>
<dbReference type="HAMAP" id="MF_01405">
    <property type="entry name" value="Non_canon_purine_NTPase"/>
    <property type="match status" value="1"/>
</dbReference>
<comment type="catalytic activity">
    <reaction evidence="8 10">
        <text>dITP + H2O = dIMP + diphosphate + H(+)</text>
        <dbReference type="Rhea" id="RHEA:28342"/>
        <dbReference type="ChEBI" id="CHEBI:15377"/>
        <dbReference type="ChEBI" id="CHEBI:15378"/>
        <dbReference type="ChEBI" id="CHEBI:33019"/>
        <dbReference type="ChEBI" id="CHEBI:61194"/>
        <dbReference type="ChEBI" id="CHEBI:61382"/>
        <dbReference type="EC" id="3.6.1.66"/>
    </reaction>
</comment>
<keyword evidence="4 10" id="KW-0547">Nucleotide-binding</keyword>
<feature type="binding site" evidence="10">
    <location>
        <begin position="157"/>
        <end position="160"/>
    </location>
    <ligand>
        <name>substrate</name>
    </ligand>
</feature>
<comment type="caution">
    <text evidence="12">The sequence shown here is derived from an EMBL/GenBank/DDBJ whole genome shotgun (WGS) entry which is preliminary data.</text>
</comment>
<keyword evidence="6 10" id="KW-0460">Magnesium</keyword>
<keyword evidence="3 10" id="KW-0479">Metal-binding</keyword>
<dbReference type="EMBL" id="BMKM01000001">
    <property type="protein sequence ID" value="GGE08091.1"/>
    <property type="molecule type" value="Genomic_DNA"/>
</dbReference>
<feature type="active site" description="Proton acceptor" evidence="10">
    <location>
        <position position="78"/>
    </location>
</feature>
<organism evidence="12 13">
    <name type="scientific">Sphingobacterium cellulitidis</name>
    <dbReference type="NCBI Taxonomy" id="1768011"/>
    <lineage>
        <taxon>Bacteria</taxon>
        <taxon>Pseudomonadati</taxon>
        <taxon>Bacteroidota</taxon>
        <taxon>Sphingobacteriia</taxon>
        <taxon>Sphingobacteriales</taxon>
        <taxon>Sphingobacteriaceae</taxon>
        <taxon>Sphingobacterium</taxon>
    </lineage>
</organism>
<dbReference type="GO" id="GO:0035870">
    <property type="term" value="F:dITP diphosphatase activity"/>
    <property type="evidence" value="ECO:0007669"/>
    <property type="project" value="UniProtKB-UniRule"/>
</dbReference>
<evidence type="ECO:0000256" key="1">
    <source>
        <dbReference type="ARBA" id="ARBA00008023"/>
    </source>
</evidence>
<protein>
    <recommendedName>
        <fullName evidence="10">dITP/XTP pyrophosphatase</fullName>
        <ecNumber evidence="10">3.6.1.66</ecNumber>
    </recommendedName>
    <alternativeName>
        <fullName evidence="10">Non-canonical purine NTP pyrophosphatase</fullName>
    </alternativeName>
    <alternativeName>
        <fullName evidence="10">Non-standard purine NTP pyrophosphatase</fullName>
    </alternativeName>
    <alternativeName>
        <fullName evidence="10">Nucleoside-triphosphate diphosphatase</fullName>
    </alternativeName>
    <alternativeName>
        <fullName evidence="10">Nucleoside-triphosphate pyrophosphatase</fullName>
        <shortName evidence="10">NTPase</shortName>
    </alternativeName>
</protein>
<feature type="binding site" evidence="10">
    <location>
        <position position="79"/>
    </location>
    <ligand>
        <name>substrate</name>
    </ligand>
</feature>
<dbReference type="EC" id="3.6.1.66" evidence="10"/>
<dbReference type="Proteomes" id="UP000614460">
    <property type="component" value="Unassembled WGS sequence"/>
</dbReference>
<comment type="caution">
    <text evidence="10">Lacks conserved residue(s) required for the propagation of feature annotation.</text>
</comment>
<feature type="binding site" evidence="10">
    <location>
        <begin position="185"/>
        <end position="186"/>
    </location>
    <ligand>
        <name>substrate</name>
    </ligand>
</feature>
<evidence type="ECO:0000256" key="8">
    <source>
        <dbReference type="ARBA" id="ARBA00051875"/>
    </source>
</evidence>
<dbReference type="Gene3D" id="3.90.950.10">
    <property type="match status" value="1"/>
</dbReference>
<evidence type="ECO:0000256" key="4">
    <source>
        <dbReference type="ARBA" id="ARBA00022741"/>
    </source>
</evidence>
<reference evidence="12" key="2">
    <citation type="submission" date="2020-09" db="EMBL/GenBank/DDBJ databases">
        <authorList>
            <person name="Sun Q."/>
            <person name="Zhou Y."/>
        </authorList>
    </citation>
    <scope>NUCLEOTIDE SEQUENCE</scope>
    <source>
        <strain evidence="12">CGMCC 1.15966</strain>
    </source>
</reference>
<dbReference type="GO" id="GO:0000166">
    <property type="term" value="F:nucleotide binding"/>
    <property type="evidence" value="ECO:0007669"/>
    <property type="project" value="UniProtKB-KW"/>
</dbReference>
<proteinExistence type="inferred from homology"/>
<dbReference type="InterPro" id="IPR002637">
    <property type="entry name" value="RdgB/HAM1"/>
</dbReference>
<comment type="catalytic activity">
    <reaction evidence="9 10">
        <text>XTP + H2O = XMP + diphosphate + H(+)</text>
        <dbReference type="Rhea" id="RHEA:28610"/>
        <dbReference type="ChEBI" id="CHEBI:15377"/>
        <dbReference type="ChEBI" id="CHEBI:15378"/>
        <dbReference type="ChEBI" id="CHEBI:33019"/>
        <dbReference type="ChEBI" id="CHEBI:57464"/>
        <dbReference type="ChEBI" id="CHEBI:61314"/>
        <dbReference type="EC" id="3.6.1.66"/>
    </reaction>
</comment>
<dbReference type="GO" id="GO:0046872">
    <property type="term" value="F:metal ion binding"/>
    <property type="evidence" value="ECO:0007669"/>
    <property type="project" value="UniProtKB-KW"/>
</dbReference>
<feature type="binding site" evidence="10">
    <location>
        <position position="78"/>
    </location>
    <ligand>
        <name>Mg(2+)</name>
        <dbReference type="ChEBI" id="CHEBI:18420"/>
    </ligand>
</feature>
<dbReference type="InterPro" id="IPR020922">
    <property type="entry name" value="dITP/XTP_pyrophosphatase"/>
</dbReference>
<evidence type="ECO:0000256" key="11">
    <source>
        <dbReference type="RuleBase" id="RU003781"/>
    </source>
</evidence>
<dbReference type="SUPFAM" id="SSF52972">
    <property type="entry name" value="ITPase-like"/>
    <property type="match status" value="1"/>
</dbReference>
<reference evidence="12" key="1">
    <citation type="journal article" date="2014" name="Int. J. Syst. Evol. Microbiol.">
        <title>Complete genome sequence of Corynebacterium casei LMG S-19264T (=DSM 44701T), isolated from a smear-ripened cheese.</title>
        <authorList>
            <consortium name="US DOE Joint Genome Institute (JGI-PGF)"/>
            <person name="Walter F."/>
            <person name="Albersmeier A."/>
            <person name="Kalinowski J."/>
            <person name="Ruckert C."/>
        </authorList>
    </citation>
    <scope>NUCLEOTIDE SEQUENCE</scope>
    <source>
        <strain evidence="12">CGMCC 1.15966</strain>
    </source>
</reference>
<dbReference type="GO" id="GO:0005829">
    <property type="term" value="C:cytosol"/>
    <property type="evidence" value="ECO:0007669"/>
    <property type="project" value="TreeGrafter"/>
</dbReference>
<keyword evidence="5 10" id="KW-0378">Hydrolase</keyword>
<evidence type="ECO:0000313" key="12">
    <source>
        <dbReference type="EMBL" id="GGE08091.1"/>
    </source>
</evidence>
<comment type="cofactor">
    <cofactor evidence="10">
        <name>Mg(2+)</name>
        <dbReference type="ChEBI" id="CHEBI:18420"/>
    </cofactor>
    <text evidence="10">Binds 1 Mg(2+) ion per subunit.</text>
</comment>
<evidence type="ECO:0000256" key="10">
    <source>
        <dbReference type="HAMAP-Rule" id="MF_01405"/>
    </source>
</evidence>
<dbReference type="InterPro" id="IPR029001">
    <property type="entry name" value="ITPase-like_fam"/>
</dbReference>
<evidence type="ECO:0000256" key="3">
    <source>
        <dbReference type="ARBA" id="ARBA00022723"/>
    </source>
</evidence>
<dbReference type="CDD" id="cd00515">
    <property type="entry name" value="HAM1"/>
    <property type="match status" value="1"/>
</dbReference>
<dbReference type="FunFam" id="3.90.950.10:FF:000001">
    <property type="entry name" value="dITP/XTP pyrophosphatase"/>
    <property type="match status" value="1"/>
</dbReference>
<dbReference type="GO" id="GO:0009117">
    <property type="term" value="P:nucleotide metabolic process"/>
    <property type="evidence" value="ECO:0007669"/>
    <property type="project" value="UniProtKB-KW"/>
</dbReference>
<dbReference type="Pfam" id="PF01725">
    <property type="entry name" value="Ham1p_like"/>
    <property type="match status" value="1"/>
</dbReference>
<dbReference type="GO" id="GO:0036220">
    <property type="term" value="F:ITP diphosphatase activity"/>
    <property type="evidence" value="ECO:0007669"/>
    <property type="project" value="UniProtKB-UniRule"/>
</dbReference>
<evidence type="ECO:0000256" key="6">
    <source>
        <dbReference type="ARBA" id="ARBA00022842"/>
    </source>
</evidence>
<dbReference type="NCBIfam" id="NF011398">
    <property type="entry name" value="PRK14823.1"/>
    <property type="match status" value="1"/>
</dbReference>
<dbReference type="GO" id="GO:0009146">
    <property type="term" value="P:purine nucleoside triphosphate catabolic process"/>
    <property type="evidence" value="ECO:0007669"/>
    <property type="project" value="UniProtKB-UniRule"/>
</dbReference>
<comment type="catalytic activity">
    <reaction evidence="10">
        <text>ITP + H2O = IMP + diphosphate + H(+)</text>
        <dbReference type="Rhea" id="RHEA:29399"/>
        <dbReference type="ChEBI" id="CHEBI:15377"/>
        <dbReference type="ChEBI" id="CHEBI:15378"/>
        <dbReference type="ChEBI" id="CHEBI:33019"/>
        <dbReference type="ChEBI" id="CHEBI:58053"/>
        <dbReference type="ChEBI" id="CHEBI:61402"/>
        <dbReference type="EC" id="3.6.1.66"/>
    </reaction>
</comment>
<evidence type="ECO:0000256" key="2">
    <source>
        <dbReference type="ARBA" id="ARBA00011738"/>
    </source>
</evidence>
<sequence>MLFLKLNYLAMELVFATNNAHKLEEVQQMVGNKFTLKSLADIGCEDDIPETGVTFQENAQQKTDYLFNKYHINCFADDSGLEIDALNGEPGVYSARYSGSRDMEKNIDLVLEKLKNETNRNARFKTVISLYLNNQQYFFEGTVEGRIIDGRTGTEGFGYDPIFVPDGFDETFAEMSLEQKNKISHRAKAVEKFVKFLNDTK</sequence>
<evidence type="ECO:0000256" key="5">
    <source>
        <dbReference type="ARBA" id="ARBA00022801"/>
    </source>
</evidence>
<comment type="function">
    <text evidence="10">Pyrophosphatase that catalyzes the hydrolysis of nucleoside triphosphates to their monophosphate derivatives, with a high preference for the non-canonical purine nucleotides XTP (xanthosine triphosphate), dITP (deoxyinosine triphosphate) and ITP. Seems to function as a house-cleaning enzyme that removes non-canonical purine nucleotides from the nucleotide pool, thus preventing their incorporation into DNA/RNA and avoiding chromosomal lesions.</text>
</comment>
<gene>
    <name evidence="12" type="ORF">GCM10011516_02330</name>
</gene>
<feature type="binding site" evidence="10">
    <location>
        <begin position="17"/>
        <end position="22"/>
    </location>
    <ligand>
        <name>substrate</name>
    </ligand>
</feature>
<comment type="subunit">
    <text evidence="2 10">Homodimer.</text>
</comment>
<dbReference type="GO" id="GO:0036222">
    <property type="term" value="F:XTP diphosphatase activity"/>
    <property type="evidence" value="ECO:0007669"/>
    <property type="project" value="UniProtKB-UniRule"/>
</dbReference>
<dbReference type="GO" id="GO:0017111">
    <property type="term" value="F:ribonucleoside triphosphate phosphatase activity"/>
    <property type="evidence" value="ECO:0007669"/>
    <property type="project" value="InterPro"/>
</dbReference>
<evidence type="ECO:0000256" key="7">
    <source>
        <dbReference type="ARBA" id="ARBA00023080"/>
    </source>
</evidence>
<keyword evidence="13" id="KW-1185">Reference proteome</keyword>